<protein>
    <submittedName>
        <fullName evidence="3">Delta-12 oleate desaturase</fullName>
    </submittedName>
</protein>
<dbReference type="InterPro" id="IPR012171">
    <property type="entry name" value="Fatty_acid_desaturase"/>
</dbReference>
<dbReference type="GO" id="GO:0016491">
    <property type="term" value="F:oxidoreductase activity"/>
    <property type="evidence" value="ECO:0007669"/>
    <property type="project" value="InterPro"/>
</dbReference>
<reference evidence="3" key="1">
    <citation type="submission" date="2011-10" db="EMBL/GenBank/DDBJ databases">
        <title>Molecular cloning and stress-dependent expression of fatty acid desaturase genes in microalga Isochrysis sp. CCMM5001.</title>
        <authorList>
            <person name="Wang S."/>
        </authorList>
    </citation>
    <scope>NUCLEOTIDE SEQUENCE</scope>
</reference>
<accession>H6VQ41</accession>
<feature type="transmembrane region" description="Helical" evidence="1">
    <location>
        <begin position="82"/>
        <end position="103"/>
    </location>
</feature>
<keyword evidence="1" id="KW-1133">Transmembrane helix</keyword>
<feature type="transmembrane region" description="Helical" evidence="1">
    <location>
        <begin position="55"/>
        <end position="76"/>
    </location>
</feature>
<evidence type="ECO:0000313" key="3">
    <source>
        <dbReference type="EMBL" id="AFB82638.1"/>
    </source>
</evidence>
<dbReference type="AlphaFoldDB" id="H6VQ41"/>
<dbReference type="InterPro" id="IPR005804">
    <property type="entry name" value="FA_desaturase_dom"/>
</dbReference>
<feature type="domain" description="Fatty acid desaturase" evidence="2">
    <location>
        <begin position="84"/>
        <end position="342"/>
    </location>
</feature>
<keyword evidence="1" id="KW-0472">Membrane</keyword>
<keyword evidence="1" id="KW-0812">Transmembrane</keyword>
<dbReference type="GO" id="GO:0006629">
    <property type="term" value="P:lipid metabolic process"/>
    <property type="evidence" value="ECO:0007669"/>
    <property type="project" value="InterPro"/>
</dbReference>
<organism evidence="3">
    <name type="scientific">Isochrysis galbana</name>
    <name type="common">Marine planktonic alga</name>
    <dbReference type="NCBI Taxonomy" id="37099"/>
    <lineage>
        <taxon>Eukaryota</taxon>
        <taxon>Haptista</taxon>
        <taxon>Haptophyta</taxon>
        <taxon>Prymnesiophyceae</taxon>
        <taxon>Isochrysidales</taxon>
        <taxon>Isochrysidaceae</taxon>
        <taxon>Isochrysis</taxon>
    </lineage>
</organism>
<proteinExistence type="evidence at transcript level"/>
<name>H6VQ41_ISOGA</name>
<evidence type="ECO:0000256" key="1">
    <source>
        <dbReference type="SAM" id="Phobius"/>
    </source>
</evidence>
<dbReference type="CDD" id="cd03507">
    <property type="entry name" value="Delta12-FADS-like"/>
    <property type="match status" value="1"/>
</dbReference>
<dbReference type="EMBL" id="JN854291">
    <property type="protein sequence ID" value="AFB82638.1"/>
    <property type="molecule type" value="mRNA"/>
</dbReference>
<dbReference type="Pfam" id="PF00487">
    <property type="entry name" value="FA_desaturase"/>
    <property type="match status" value="1"/>
</dbReference>
<evidence type="ECO:0000259" key="2">
    <source>
        <dbReference type="Pfam" id="PF00487"/>
    </source>
</evidence>
<feature type="transmembrane region" description="Helical" evidence="1">
    <location>
        <begin position="230"/>
        <end position="257"/>
    </location>
</feature>
<sequence length="386" mass="42836">MGKGGSAGKSSAVERLGPLAATIPEPSKEITKGSIRAAIPPHLFQRSYVHSLGHLVMDLLWVAATWLLALQAASVLPSGFAPLVWAAYWFYQGINLTALWVLAHECGHGGFTDSRLVNDIVGFVLHSALLTPYFSWAITHAKHHHYTNHMTNGETWVPSTANPEKASVKFAKSPIGTIRRIVVVALLGWYTYLFTNATGAKQNAGQSHFSPSSRALFKAKDANLVRASNLGMIACLAVLAKCVSVWGFSAVFFNYLVPQTICNFYLCAITFMQHTHESVPHFNSEEWTWLRGALSTIDRSMGSHVDWRLHHIVDSHVVHHIFSDMPFYGAKAATPYVKEHLGIYYKSNLGSKVLGSEYLGYWKDFYSSMSRAVVVGVGEDNFMWFR</sequence>
<dbReference type="PANTHER" id="PTHR32100">
    <property type="entry name" value="OMEGA-6 FATTY ACID DESATURASE, CHLOROPLASTIC"/>
    <property type="match status" value="1"/>
</dbReference>